<feature type="domain" description="Stress-response A/B barrel" evidence="1">
    <location>
        <begin position="3"/>
        <end position="100"/>
    </location>
</feature>
<dbReference type="SMART" id="SM00886">
    <property type="entry name" value="Dabb"/>
    <property type="match status" value="1"/>
</dbReference>
<reference evidence="2" key="1">
    <citation type="submission" date="2023-11" db="EMBL/GenBank/DDBJ databases">
        <authorList>
            <person name="Alioto T."/>
            <person name="Alioto T."/>
            <person name="Gomez Garrido J."/>
        </authorList>
    </citation>
    <scope>NUCLEOTIDE SEQUENCE</scope>
</reference>
<dbReference type="InterPro" id="IPR013097">
    <property type="entry name" value="Dabb"/>
</dbReference>
<dbReference type="SUPFAM" id="SSF54909">
    <property type="entry name" value="Dimeric alpha+beta barrel"/>
    <property type="match status" value="1"/>
</dbReference>
<keyword evidence="3" id="KW-1185">Reference proteome</keyword>
<organism evidence="2 3">
    <name type="scientific">Lecanosticta acicola</name>
    <dbReference type="NCBI Taxonomy" id="111012"/>
    <lineage>
        <taxon>Eukaryota</taxon>
        <taxon>Fungi</taxon>
        <taxon>Dikarya</taxon>
        <taxon>Ascomycota</taxon>
        <taxon>Pezizomycotina</taxon>
        <taxon>Dothideomycetes</taxon>
        <taxon>Dothideomycetidae</taxon>
        <taxon>Mycosphaerellales</taxon>
        <taxon>Mycosphaerellaceae</taxon>
        <taxon>Lecanosticta</taxon>
    </lineage>
</organism>
<dbReference type="EMBL" id="CAVMBE010000039">
    <property type="protein sequence ID" value="CAK4030676.1"/>
    <property type="molecule type" value="Genomic_DNA"/>
</dbReference>
<dbReference type="Gene3D" id="3.30.70.100">
    <property type="match status" value="1"/>
</dbReference>
<protein>
    <recommendedName>
        <fullName evidence="1">Stress-response A/B barrel domain-containing protein</fullName>
    </recommendedName>
</protein>
<dbReference type="PROSITE" id="PS51502">
    <property type="entry name" value="S_R_A_B_BARREL"/>
    <property type="match status" value="1"/>
</dbReference>
<comment type="caution">
    <text evidence="2">The sequence shown here is derived from an EMBL/GenBank/DDBJ whole genome shotgun (WGS) entry which is preliminary data.</text>
</comment>
<accession>A0AAI8Z1C4</accession>
<evidence type="ECO:0000313" key="3">
    <source>
        <dbReference type="Proteomes" id="UP001296104"/>
    </source>
</evidence>
<name>A0AAI8Z1C4_9PEZI</name>
<proteinExistence type="predicted"/>
<dbReference type="Proteomes" id="UP001296104">
    <property type="component" value="Unassembled WGS sequence"/>
</dbReference>
<dbReference type="InterPro" id="IPR011008">
    <property type="entry name" value="Dimeric_a/b-barrel"/>
</dbReference>
<dbReference type="Pfam" id="PF07876">
    <property type="entry name" value="Dabb"/>
    <property type="match status" value="1"/>
</dbReference>
<evidence type="ECO:0000313" key="2">
    <source>
        <dbReference type="EMBL" id="CAK4030676.1"/>
    </source>
</evidence>
<dbReference type="AlphaFoldDB" id="A0AAI8Z1C4"/>
<sequence length="104" mass="11802">MPIQRITSFKFTNESDVPGFLEQYKVLEKENQKDGKPYVLSVNAYPLVSDPRNQGYNVSAVTIFKDMEDVKYYDDQCEAHKNLKAWAGGKVQTAPLTLLMEVPA</sequence>
<evidence type="ECO:0000259" key="1">
    <source>
        <dbReference type="PROSITE" id="PS51502"/>
    </source>
</evidence>
<gene>
    <name evidence="2" type="ORF">LECACI_7A005834</name>
</gene>